<proteinExistence type="predicted"/>
<reference evidence="4 5" key="1">
    <citation type="submission" date="2017-12" db="EMBL/GenBank/DDBJ databases">
        <title>Comparative Functional Genomics of Dry Heat Resistant strains isolated from the Viking Spacecraft.</title>
        <authorList>
            <person name="Seuylemezian A."/>
            <person name="Cooper K."/>
            <person name="Vaishampayan P."/>
        </authorList>
    </citation>
    <scope>NUCLEOTIDE SEQUENCE [LARGE SCALE GENOMIC DNA]</scope>
    <source>
        <strain evidence="4 5">V48-19</strain>
    </source>
</reference>
<protein>
    <submittedName>
        <fullName evidence="3">Phosphatase RapH inhibitor</fullName>
    </submittedName>
</protein>
<feature type="region of interest" description="Disordered" evidence="1">
    <location>
        <begin position="36"/>
        <end position="59"/>
    </location>
</feature>
<dbReference type="EMBL" id="JALAWA010000005">
    <property type="protein sequence ID" value="MCY9185012.1"/>
    <property type="molecule type" value="Genomic_DNA"/>
</dbReference>
<reference evidence="3" key="2">
    <citation type="submission" date="2022-02" db="EMBL/GenBank/DDBJ databases">
        <title>Crop Bioprotection Bacillus Genome Sequencing.</title>
        <authorList>
            <person name="Dunlap C."/>
        </authorList>
    </citation>
    <scope>NUCLEOTIDE SEQUENCE</scope>
    <source>
        <strain evidence="3">EC49O2N-C10</strain>
    </source>
</reference>
<dbReference type="Proteomes" id="UP001073053">
    <property type="component" value="Unassembled WGS sequence"/>
</dbReference>
<evidence type="ECO:0000313" key="6">
    <source>
        <dbReference type="Proteomes" id="UP001073053"/>
    </source>
</evidence>
<name>A0A9Q4EIP5_9BACI</name>
<evidence type="ECO:0000256" key="1">
    <source>
        <dbReference type="SAM" id="MobiDB-lite"/>
    </source>
</evidence>
<accession>A0A9Q4EIP5</accession>
<evidence type="ECO:0000313" key="3">
    <source>
        <dbReference type="EMBL" id="MCY9185012.1"/>
    </source>
</evidence>
<evidence type="ECO:0000313" key="4">
    <source>
        <dbReference type="EMBL" id="PLS04052.1"/>
    </source>
</evidence>
<feature type="chain" id="PRO_5040050707" evidence="2">
    <location>
        <begin position="22"/>
        <end position="59"/>
    </location>
</feature>
<sequence length="59" mass="6539">MLIKKKVMMCLAVPLICGSIAVPFLTQSGDFKESTDRNTTYIDHSPHNVMTDPDKKALS</sequence>
<organism evidence="3 6">
    <name type="scientific">Bacillus halotolerans</name>
    <dbReference type="NCBI Taxonomy" id="260554"/>
    <lineage>
        <taxon>Bacteria</taxon>
        <taxon>Bacillati</taxon>
        <taxon>Bacillota</taxon>
        <taxon>Bacilli</taxon>
        <taxon>Bacillales</taxon>
        <taxon>Bacillaceae</taxon>
        <taxon>Bacillus</taxon>
    </lineage>
</organism>
<dbReference type="AlphaFoldDB" id="A0A9Q4EIP5"/>
<evidence type="ECO:0000256" key="2">
    <source>
        <dbReference type="SAM" id="SignalP"/>
    </source>
</evidence>
<dbReference type="EMBL" id="PGUV01000018">
    <property type="protein sequence ID" value="PLS04052.1"/>
    <property type="molecule type" value="Genomic_DNA"/>
</dbReference>
<dbReference type="Proteomes" id="UP000234803">
    <property type="component" value="Unassembled WGS sequence"/>
</dbReference>
<evidence type="ECO:0000313" key="5">
    <source>
        <dbReference type="Proteomes" id="UP000234803"/>
    </source>
</evidence>
<dbReference type="RefSeq" id="WP_024120481.1">
    <property type="nucleotide sequence ID" value="NZ_ASJT01000014.1"/>
</dbReference>
<comment type="caution">
    <text evidence="3">The sequence shown here is derived from an EMBL/GenBank/DDBJ whole genome shotgun (WGS) entry which is preliminary data.</text>
</comment>
<feature type="signal peptide" evidence="2">
    <location>
        <begin position="1"/>
        <end position="21"/>
    </location>
</feature>
<gene>
    <name evidence="4" type="ORF">CUU63_20035</name>
    <name evidence="3" type="ORF">MOF03_10190</name>
</gene>
<keyword evidence="2" id="KW-0732">Signal</keyword>